<accession>N4WFS6</accession>
<feature type="transmembrane region" description="Helical" evidence="5">
    <location>
        <begin position="123"/>
        <end position="141"/>
    </location>
</feature>
<evidence type="ECO:0000313" key="8">
    <source>
        <dbReference type="Proteomes" id="UP000012283"/>
    </source>
</evidence>
<feature type="transmembrane region" description="Helical" evidence="5">
    <location>
        <begin position="40"/>
        <end position="61"/>
    </location>
</feature>
<feature type="transmembrane region" description="Helical" evidence="5">
    <location>
        <begin position="192"/>
        <end position="221"/>
    </location>
</feature>
<evidence type="ECO:0000313" key="7">
    <source>
        <dbReference type="EMBL" id="ENH98104.1"/>
    </source>
</evidence>
<feature type="transmembrane region" description="Helical" evidence="5">
    <location>
        <begin position="353"/>
        <end position="370"/>
    </location>
</feature>
<evidence type="ECO:0000256" key="4">
    <source>
        <dbReference type="ARBA" id="ARBA00023136"/>
    </source>
</evidence>
<dbReference type="AlphaFoldDB" id="N4WFS6"/>
<keyword evidence="3 5" id="KW-1133">Transmembrane helix</keyword>
<feature type="domain" description="O-antigen ligase-related" evidence="6">
    <location>
        <begin position="194"/>
        <end position="341"/>
    </location>
</feature>
<protein>
    <recommendedName>
        <fullName evidence="6">O-antigen ligase-related domain-containing protein</fullName>
    </recommendedName>
</protein>
<proteinExistence type="predicted"/>
<feature type="transmembrane region" description="Helical" evidence="5">
    <location>
        <begin position="325"/>
        <end position="346"/>
    </location>
</feature>
<reference evidence="7 8" key="1">
    <citation type="submission" date="2013-03" db="EMBL/GenBank/DDBJ databases">
        <title>Draft genome sequence of Gracibacillus halophilus YIM-C55.5, a moderately halophilic and thermophilic organism from the Xiaochaidamu salt lake.</title>
        <authorList>
            <person name="Sugumar T."/>
            <person name="Polireddy D.R."/>
            <person name="Antony A."/>
            <person name="Madhava Y.R."/>
            <person name="Sivakumar N."/>
        </authorList>
    </citation>
    <scope>NUCLEOTIDE SEQUENCE [LARGE SCALE GENOMIC DNA]</scope>
    <source>
        <strain evidence="7 8">YIM-C55.5</strain>
    </source>
</reference>
<feature type="transmembrane region" description="Helical" evidence="5">
    <location>
        <begin position="12"/>
        <end position="34"/>
    </location>
</feature>
<dbReference type="PATRIC" id="fig|1308866.3.peg.412"/>
<feature type="transmembrane region" description="Helical" evidence="5">
    <location>
        <begin position="68"/>
        <end position="86"/>
    </location>
</feature>
<evidence type="ECO:0000256" key="3">
    <source>
        <dbReference type="ARBA" id="ARBA00022989"/>
    </source>
</evidence>
<feature type="transmembrane region" description="Helical" evidence="5">
    <location>
        <begin position="233"/>
        <end position="250"/>
    </location>
</feature>
<evidence type="ECO:0000256" key="2">
    <source>
        <dbReference type="ARBA" id="ARBA00022692"/>
    </source>
</evidence>
<organism evidence="7 8">
    <name type="scientific">Gracilibacillus halophilus YIM-C55.5</name>
    <dbReference type="NCBI Taxonomy" id="1308866"/>
    <lineage>
        <taxon>Bacteria</taxon>
        <taxon>Bacillati</taxon>
        <taxon>Bacillota</taxon>
        <taxon>Bacilli</taxon>
        <taxon>Bacillales</taxon>
        <taxon>Bacillaceae</taxon>
        <taxon>Gracilibacillus</taxon>
    </lineage>
</organism>
<dbReference type="Pfam" id="PF04932">
    <property type="entry name" value="Wzy_C"/>
    <property type="match status" value="1"/>
</dbReference>
<evidence type="ECO:0000256" key="5">
    <source>
        <dbReference type="SAM" id="Phobius"/>
    </source>
</evidence>
<feature type="transmembrane region" description="Helical" evidence="5">
    <location>
        <begin position="92"/>
        <end position="111"/>
    </location>
</feature>
<keyword evidence="8" id="KW-1185">Reference proteome</keyword>
<name>N4WFS6_9BACI</name>
<comment type="caution">
    <text evidence="7">The sequence shown here is derived from an EMBL/GenBank/DDBJ whole genome shotgun (WGS) entry which is preliminary data.</text>
</comment>
<dbReference type="GO" id="GO:0016020">
    <property type="term" value="C:membrane"/>
    <property type="evidence" value="ECO:0007669"/>
    <property type="project" value="UniProtKB-SubCell"/>
</dbReference>
<keyword evidence="4 5" id="KW-0472">Membrane</keyword>
<evidence type="ECO:0000256" key="1">
    <source>
        <dbReference type="ARBA" id="ARBA00004141"/>
    </source>
</evidence>
<gene>
    <name evidence="7" type="ORF">J416_02029</name>
</gene>
<sequence>MYNKLLYNEREFSLVLVLVNLIPIISLSFPLNGFQYGNTLYQMGILLLITILYIVVFFHILRQLLIHRLVLIMAALLISVIGLGILRDFNFNYIYLVYFIGMIYLLSFQVVKLEVLLKITNRIYSLYVLLSFLLYLDIINLNGRELNNFHYNIFGYNFETFIGYYGSTASIDSISLFVALLNLLFNKGKSRWLIVVITVIISIGTLRETPFVALILSLFFIQCIKYIGKFIKYFIPMFIFIAFFIPYSIIQISNSASIIKEFFVTITSARTPIWNQMLDIYINSNVYGKLFGFGNTELFKITPFGKYDIISGYQMIEVINPHNNYFTILIQYGLFVFFGFLIFIIYKLRKIDDFKFLLIIFYILIIAITNNQIFTFHFPIYLIWLILLLNNNIIIKNKG</sequence>
<dbReference type="Proteomes" id="UP000012283">
    <property type="component" value="Unassembled WGS sequence"/>
</dbReference>
<dbReference type="InterPro" id="IPR007016">
    <property type="entry name" value="O-antigen_ligase-rel_domated"/>
</dbReference>
<dbReference type="EMBL" id="APML01000006">
    <property type="protein sequence ID" value="ENH98104.1"/>
    <property type="molecule type" value="Genomic_DNA"/>
</dbReference>
<feature type="transmembrane region" description="Helical" evidence="5">
    <location>
        <begin position="376"/>
        <end position="395"/>
    </location>
</feature>
<keyword evidence="2 5" id="KW-0812">Transmembrane</keyword>
<evidence type="ECO:0000259" key="6">
    <source>
        <dbReference type="Pfam" id="PF04932"/>
    </source>
</evidence>
<dbReference type="STRING" id="1308866.J416_02029"/>
<feature type="transmembrane region" description="Helical" evidence="5">
    <location>
        <begin position="161"/>
        <end position="185"/>
    </location>
</feature>
<comment type="subcellular location">
    <subcellularLocation>
        <location evidence="1">Membrane</location>
        <topology evidence="1">Multi-pass membrane protein</topology>
    </subcellularLocation>
</comment>